<keyword evidence="3" id="KW-1185">Reference proteome</keyword>
<accession>A0A8S1SA43</accession>
<proteinExistence type="predicted"/>
<reference evidence="2" key="1">
    <citation type="submission" date="2021-01" db="EMBL/GenBank/DDBJ databases">
        <authorList>
            <consortium name="Genoscope - CEA"/>
            <person name="William W."/>
        </authorList>
    </citation>
    <scope>NUCLEOTIDE SEQUENCE</scope>
</reference>
<keyword evidence="1" id="KW-1133">Transmembrane helix</keyword>
<dbReference type="AlphaFoldDB" id="A0A8S1SA43"/>
<evidence type="ECO:0000313" key="2">
    <source>
        <dbReference type="EMBL" id="CAD8136297.1"/>
    </source>
</evidence>
<feature type="transmembrane region" description="Helical" evidence="1">
    <location>
        <begin position="52"/>
        <end position="72"/>
    </location>
</feature>
<keyword evidence="1" id="KW-0812">Transmembrane</keyword>
<dbReference type="EMBL" id="CAJJDP010000006">
    <property type="protein sequence ID" value="CAD8136297.1"/>
    <property type="molecule type" value="Genomic_DNA"/>
</dbReference>
<evidence type="ECO:0008006" key="4">
    <source>
        <dbReference type="Google" id="ProtNLM"/>
    </source>
</evidence>
<comment type="caution">
    <text evidence="2">The sequence shown here is derived from an EMBL/GenBank/DDBJ whole genome shotgun (WGS) entry which is preliminary data.</text>
</comment>
<dbReference type="Proteomes" id="UP000683925">
    <property type="component" value="Unassembled WGS sequence"/>
</dbReference>
<evidence type="ECO:0000256" key="1">
    <source>
        <dbReference type="SAM" id="Phobius"/>
    </source>
</evidence>
<organism evidence="2 3">
    <name type="scientific">Paramecium octaurelia</name>
    <dbReference type="NCBI Taxonomy" id="43137"/>
    <lineage>
        <taxon>Eukaryota</taxon>
        <taxon>Sar</taxon>
        <taxon>Alveolata</taxon>
        <taxon>Ciliophora</taxon>
        <taxon>Intramacronucleata</taxon>
        <taxon>Oligohymenophorea</taxon>
        <taxon>Peniculida</taxon>
        <taxon>Parameciidae</taxon>
        <taxon>Paramecium</taxon>
    </lineage>
</organism>
<gene>
    <name evidence="2" type="ORF">POCTA_138.1.T0070320</name>
</gene>
<keyword evidence="1" id="KW-0472">Membrane</keyword>
<feature type="transmembrane region" description="Helical" evidence="1">
    <location>
        <begin position="145"/>
        <end position="167"/>
    </location>
</feature>
<protein>
    <recommendedName>
        <fullName evidence="4">Transmembrane protein</fullName>
    </recommendedName>
</protein>
<evidence type="ECO:0000313" key="3">
    <source>
        <dbReference type="Proteomes" id="UP000683925"/>
    </source>
</evidence>
<name>A0A8S1SA43_PAROT</name>
<sequence>MTKICFRQQIRKPKSSFWILYLIEKFQKLKKIWMNSSSRVEKNSSTFQMQKIYYLIFQAVYQAYLSICIKNLQKGPMMSILHPVSDSLSQIQINNECNQTYGLFFAFRFVLNCIYNYSQHQINYILKKYQKYIFRINAPNLDRKVFSIIGTITLFNFFIYSLLNLVLDKKSKRIY</sequence>